<evidence type="ECO:0000259" key="2">
    <source>
        <dbReference type="PROSITE" id="PS50181"/>
    </source>
</evidence>
<gene>
    <name evidence="3" type="ORF">TPAR_08300</name>
</gene>
<dbReference type="InterPro" id="IPR001810">
    <property type="entry name" value="F-box_dom"/>
</dbReference>
<comment type="caution">
    <text evidence="3">The sequence shown here is derived from an EMBL/GenBank/DDBJ whole genome shotgun (WGS) entry which is preliminary data.</text>
</comment>
<evidence type="ECO:0000313" key="3">
    <source>
        <dbReference type="EMBL" id="POR31501.1"/>
    </source>
</evidence>
<evidence type="ECO:0000313" key="4">
    <source>
        <dbReference type="Proteomes" id="UP000237481"/>
    </source>
</evidence>
<keyword evidence="4" id="KW-1185">Reference proteome</keyword>
<dbReference type="STRING" id="94208.A0A2S4KMZ0"/>
<dbReference type="EMBL" id="PKSG01001033">
    <property type="protein sequence ID" value="POR31501.1"/>
    <property type="molecule type" value="Genomic_DNA"/>
</dbReference>
<dbReference type="OrthoDB" id="1259151at2759"/>
<feature type="region of interest" description="Disordered" evidence="1">
    <location>
        <begin position="431"/>
        <end position="466"/>
    </location>
</feature>
<dbReference type="Gene3D" id="2.130.10.10">
    <property type="entry name" value="YVTN repeat-like/Quinoprotein amine dehydrogenase"/>
    <property type="match status" value="1"/>
</dbReference>
<feature type="domain" description="F-box" evidence="2">
    <location>
        <begin position="4"/>
        <end position="50"/>
    </location>
</feature>
<dbReference type="InterPro" id="IPR015943">
    <property type="entry name" value="WD40/YVTN_repeat-like_dom_sf"/>
</dbReference>
<dbReference type="SUPFAM" id="SSF81383">
    <property type="entry name" value="F-box domain"/>
    <property type="match status" value="1"/>
</dbReference>
<accession>A0A2S4KMZ0</accession>
<dbReference type="CDD" id="cd09917">
    <property type="entry name" value="F-box_SF"/>
    <property type="match status" value="1"/>
</dbReference>
<dbReference type="SUPFAM" id="SSF50998">
    <property type="entry name" value="Quinoprotein alcohol dehydrogenase-like"/>
    <property type="match status" value="1"/>
</dbReference>
<dbReference type="PROSITE" id="PS50181">
    <property type="entry name" value="FBOX"/>
    <property type="match status" value="1"/>
</dbReference>
<dbReference type="InterPro" id="IPR036047">
    <property type="entry name" value="F-box-like_dom_sf"/>
</dbReference>
<dbReference type="InterPro" id="IPR011047">
    <property type="entry name" value="Quinoprotein_ADH-like_sf"/>
</dbReference>
<name>A0A2S4KMZ0_9HYPO</name>
<reference evidence="3 4" key="1">
    <citation type="submission" date="2018-01" db="EMBL/GenBank/DDBJ databases">
        <title>Harnessing the power of phylogenomics to disentangle the directionality and signatures of interkingdom host jumping in the parasitic fungal genus Tolypocladium.</title>
        <authorList>
            <person name="Quandt C.A."/>
            <person name="Patterson W."/>
            <person name="Spatafora J.W."/>
        </authorList>
    </citation>
    <scope>NUCLEOTIDE SEQUENCE [LARGE SCALE GENOMIC DNA]</scope>
    <source>
        <strain evidence="3 4">NRBC 100945</strain>
    </source>
</reference>
<proteinExistence type="predicted"/>
<sequence length="635" mass="69753">METAANLGSLPDHLLLDVVEYLDTARDVAHLGSSSRRTYNLIHHDGWKTFVRTRFPSLTVPSSDSARWAPVADRLTYLDRSWEKRGFMFSYFQEATQKRERGCRHGQRPRHGQSVKFQSVVDAQLASSTQDEMLACGAGEDLFVRWRATDGKSPGTWRSLLGRETGYAAGTGDVTAVSAIERDGRPEAIVGRANGDVQLLSAADDDSFGRPVKRLLPLDHGEVNPRSSPGQLAVTWTEWQPQTQMIARCRSSLLALYNLSSQDEGELKPMVYYNASKDERGGDASLVLCAKFMGSDAIACGIGGSSEPLRWGRIRPTGLELSPATYCDDGTAYDAFTAPRGTVRAMEPVGGAKNQNLLLSAWDDGSYRLLDMRTPSSHDAVYRDRFQPYHAGSSLLVYGTERFVAGGNREPVLRLFDFRFPKPYFHFNALPCSDQSPGPEPPEVAQARSDGRQRNRSALPAQEPPWPSGRCDFASAGLCSWHAQSRRPSWRPDATMYLSADNRGPVFSLAKASDLSGSLYCGLRGQVVEATLALAGDVTQETARRTAPPGWTATGGERAPSDVTIMETGISRCHSEGWVGTDPMASVALYNHRLFGSREFALRDAPERSRLDASVRKRGESLVDGPRGRFRTYAG</sequence>
<evidence type="ECO:0000256" key="1">
    <source>
        <dbReference type="SAM" id="MobiDB-lite"/>
    </source>
</evidence>
<dbReference type="AlphaFoldDB" id="A0A2S4KMZ0"/>
<protein>
    <recommendedName>
        <fullName evidence="2">F-box domain-containing protein</fullName>
    </recommendedName>
</protein>
<dbReference type="Proteomes" id="UP000237481">
    <property type="component" value="Unassembled WGS sequence"/>
</dbReference>
<organism evidence="3 4">
    <name type="scientific">Tolypocladium paradoxum</name>
    <dbReference type="NCBI Taxonomy" id="94208"/>
    <lineage>
        <taxon>Eukaryota</taxon>
        <taxon>Fungi</taxon>
        <taxon>Dikarya</taxon>
        <taxon>Ascomycota</taxon>
        <taxon>Pezizomycotina</taxon>
        <taxon>Sordariomycetes</taxon>
        <taxon>Hypocreomycetidae</taxon>
        <taxon>Hypocreales</taxon>
        <taxon>Ophiocordycipitaceae</taxon>
        <taxon>Tolypocladium</taxon>
    </lineage>
</organism>